<dbReference type="PANTHER" id="PTHR28286:SF1">
    <property type="entry name" value="30 KDA HEAT SHOCK PROTEIN-RELATED"/>
    <property type="match status" value="1"/>
</dbReference>
<evidence type="ECO:0000256" key="3">
    <source>
        <dbReference type="ARBA" id="ARBA00022692"/>
    </source>
</evidence>
<organism evidence="8 9">
    <name type="scientific">Boletus edulis BED1</name>
    <dbReference type="NCBI Taxonomy" id="1328754"/>
    <lineage>
        <taxon>Eukaryota</taxon>
        <taxon>Fungi</taxon>
        <taxon>Dikarya</taxon>
        <taxon>Basidiomycota</taxon>
        <taxon>Agaricomycotina</taxon>
        <taxon>Agaricomycetes</taxon>
        <taxon>Agaricomycetidae</taxon>
        <taxon>Boletales</taxon>
        <taxon>Boletineae</taxon>
        <taxon>Boletaceae</taxon>
        <taxon>Boletoideae</taxon>
        <taxon>Boletus</taxon>
    </lineage>
</organism>
<feature type="transmembrane region" description="Helical" evidence="7">
    <location>
        <begin position="32"/>
        <end position="52"/>
    </location>
</feature>
<reference evidence="8" key="1">
    <citation type="submission" date="2019-10" db="EMBL/GenBank/DDBJ databases">
        <authorList>
            <consortium name="DOE Joint Genome Institute"/>
            <person name="Kuo A."/>
            <person name="Miyauchi S."/>
            <person name="Kiss E."/>
            <person name="Drula E."/>
            <person name="Kohler A."/>
            <person name="Sanchez-Garcia M."/>
            <person name="Andreopoulos B."/>
            <person name="Barry K.W."/>
            <person name="Bonito G."/>
            <person name="Buee M."/>
            <person name="Carver A."/>
            <person name="Chen C."/>
            <person name="Cichocki N."/>
            <person name="Clum A."/>
            <person name="Culley D."/>
            <person name="Crous P.W."/>
            <person name="Fauchery L."/>
            <person name="Girlanda M."/>
            <person name="Hayes R."/>
            <person name="Keri Z."/>
            <person name="LaButti K."/>
            <person name="Lipzen A."/>
            <person name="Lombard V."/>
            <person name="Magnuson J."/>
            <person name="Maillard F."/>
            <person name="Morin E."/>
            <person name="Murat C."/>
            <person name="Nolan M."/>
            <person name="Ohm R."/>
            <person name="Pangilinan J."/>
            <person name="Pereira M."/>
            <person name="Perotto S."/>
            <person name="Peter M."/>
            <person name="Riley R."/>
            <person name="Sitrit Y."/>
            <person name="Stielow B."/>
            <person name="Szollosi G."/>
            <person name="Zifcakova L."/>
            <person name="Stursova M."/>
            <person name="Spatafora J.W."/>
            <person name="Tedersoo L."/>
            <person name="Vaario L.-M."/>
            <person name="Yamada A."/>
            <person name="Yan M."/>
            <person name="Wang P."/>
            <person name="Xu J."/>
            <person name="Bruns T."/>
            <person name="Baldrian P."/>
            <person name="Vilgalys R."/>
            <person name="Henrissat B."/>
            <person name="Grigoriev I.V."/>
            <person name="Hibbett D."/>
            <person name="Nagy L.G."/>
            <person name="Martin F.M."/>
        </authorList>
    </citation>
    <scope>NUCLEOTIDE SEQUENCE</scope>
    <source>
        <strain evidence="8">BED1</strain>
    </source>
</reference>
<reference evidence="8" key="2">
    <citation type="journal article" date="2020" name="Nat. Commun.">
        <title>Large-scale genome sequencing of mycorrhizal fungi provides insights into the early evolution of symbiotic traits.</title>
        <authorList>
            <person name="Miyauchi S."/>
            <person name="Kiss E."/>
            <person name="Kuo A."/>
            <person name="Drula E."/>
            <person name="Kohler A."/>
            <person name="Sanchez-Garcia M."/>
            <person name="Morin E."/>
            <person name="Andreopoulos B."/>
            <person name="Barry K.W."/>
            <person name="Bonito G."/>
            <person name="Buee M."/>
            <person name="Carver A."/>
            <person name="Chen C."/>
            <person name="Cichocki N."/>
            <person name="Clum A."/>
            <person name="Culley D."/>
            <person name="Crous P.W."/>
            <person name="Fauchery L."/>
            <person name="Girlanda M."/>
            <person name="Hayes R.D."/>
            <person name="Keri Z."/>
            <person name="LaButti K."/>
            <person name="Lipzen A."/>
            <person name="Lombard V."/>
            <person name="Magnuson J."/>
            <person name="Maillard F."/>
            <person name="Murat C."/>
            <person name="Nolan M."/>
            <person name="Ohm R.A."/>
            <person name="Pangilinan J."/>
            <person name="Pereira M.F."/>
            <person name="Perotto S."/>
            <person name="Peter M."/>
            <person name="Pfister S."/>
            <person name="Riley R."/>
            <person name="Sitrit Y."/>
            <person name="Stielow J.B."/>
            <person name="Szollosi G."/>
            <person name="Zifcakova L."/>
            <person name="Stursova M."/>
            <person name="Spatafora J.W."/>
            <person name="Tedersoo L."/>
            <person name="Vaario L.M."/>
            <person name="Yamada A."/>
            <person name="Yan M."/>
            <person name="Wang P."/>
            <person name="Xu J."/>
            <person name="Bruns T."/>
            <person name="Baldrian P."/>
            <person name="Vilgalys R."/>
            <person name="Dunand C."/>
            <person name="Henrissat B."/>
            <person name="Grigoriev I.V."/>
            <person name="Hibbett D."/>
            <person name="Nagy L.G."/>
            <person name="Martin F.M."/>
        </authorList>
    </citation>
    <scope>NUCLEOTIDE SEQUENCE</scope>
    <source>
        <strain evidence="8">BED1</strain>
    </source>
</reference>
<dbReference type="Gene3D" id="1.20.1070.10">
    <property type="entry name" value="Rhodopsin 7-helix transmembrane proteins"/>
    <property type="match status" value="1"/>
</dbReference>
<dbReference type="InterPro" id="IPR001425">
    <property type="entry name" value="Arc/bac/fun_rhodopsins"/>
</dbReference>
<evidence type="ECO:0000256" key="7">
    <source>
        <dbReference type="SAM" id="Phobius"/>
    </source>
</evidence>
<evidence type="ECO:0000313" key="8">
    <source>
        <dbReference type="EMBL" id="KAF8430686.1"/>
    </source>
</evidence>
<dbReference type="CDD" id="cd15239">
    <property type="entry name" value="7tm_YRO2_fungal-like"/>
    <property type="match status" value="1"/>
</dbReference>
<dbReference type="PRINTS" id="PR00251">
    <property type="entry name" value="BACTRLOPSIN"/>
</dbReference>
<keyword evidence="9" id="KW-1185">Reference proteome</keyword>
<dbReference type="GO" id="GO:0005783">
    <property type="term" value="C:endoplasmic reticulum"/>
    <property type="evidence" value="ECO:0007669"/>
    <property type="project" value="TreeGrafter"/>
</dbReference>
<feature type="compositionally biased region" description="Gly residues" evidence="6">
    <location>
        <begin position="279"/>
        <end position="288"/>
    </location>
</feature>
<dbReference type="GO" id="GO:0005886">
    <property type="term" value="C:plasma membrane"/>
    <property type="evidence" value="ECO:0007669"/>
    <property type="project" value="TreeGrafter"/>
</dbReference>
<keyword evidence="3 7" id="KW-0812">Transmembrane</keyword>
<dbReference type="AlphaFoldDB" id="A0AAD4BI41"/>
<feature type="transmembrane region" description="Helical" evidence="7">
    <location>
        <begin position="227"/>
        <end position="248"/>
    </location>
</feature>
<dbReference type="PANTHER" id="PTHR28286">
    <property type="match status" value="1"/>
</dbReference>
<feature type="transmembrane region" description="Helical" evidence="7">
    <location>
        <begin position="188"/>
        <end position="207"/>
    </location>
</feature>
<evidence type="ECO:0000256" key="4">
    <source>
        <dbReference type="ARBA" id="ARBA00022989"/>
    </source>
</evidence>
<dbReference type="EMBL" id="WHUW01000058">
    <property type="protein sequence ID" value="KAF8430686.1"/>
    <property type="molecule type" value="Genomic_DNA"/>
</dbReference>
<feature type="region of interest" description="Disordered" evidence="6">
    <location>
        <begin position="268"/>
        <end position="305"/>
    </location>
</feature>
<accession>A0AAD4BI41</accession>
<evidence type="ECO:0008006" key="10">
    <source>
        <dbReference type="Google" id="ProtNLM"/>
    </source>
</evidence>
<evidence type="ECO:0000256" key="1">
    <source>
        <dbReference type="ARBA" id="ARBA00004141"/>
    </source>
</evidence>
<dbReference type="InterPro" id="IPR043476">
    <property type="entry name" value="Yro2-like_7TM"/>
</dbReference>
<protein>
    <recommendedName>
        <fullName evidence="10">Heat shock protein 30</fullName>
    </recommendedName>
</protein>
<comment type="caution">
    <text evidence="8">The sequence shown here is derived from an EMBL/GenBank/DDBJ whole genome shotgun (WGS) entry which is preliminary data.</text>
</comment>
<evidence type="ECO:0000256" key="5">
    <source>
        <dbReference type="ARBA" id="ARBA00023136"/>
    </source>
</evidence>
<feature type="transmembrane region" description="Helical" evidence="7">
    <location>
        <begin position="155"/>
        <end position="176"/>
    </location>
</feature>
<dbReference type="SUPFAM" id="SSF81321">
    <property type="entry name" value="Family A G protein-coupled receptor-like"/>
    <property type="match status" value="1"/>
</dbReference>
<evidence type="ECO:0000256" key="2">
    <source>
        <dbReference type="ARBA" id="ARBA00008130"/>
    </source>
</evidence>
<dbReference type="Proteomes" id="UP001194468">
    <property type="component" value="Unassembled WGS sequence"/>
</dbReference>
<keyword evidence="5 7" id="KW-0472">Membrane</keyword>
<keyword evidence="4 7" id="KW-1133">Transmembrane helix</keyword>
<comment type="subcellular location">
    <subcellularLocation>
        <location evidence="1">Membrane</location>
        <topology evidence="1">Multi-pass membrane protein</topology>
    </subcellularLocation>
</comment>
<evidence type="ECO:0000313" key="9">
    <source>
        <dbReference type="Proteomes" id="UP001194468"/>
    </source>
</evidence>
<sequence length="305" mass="33952">MAIHLVYPRDNDALDTNPPAGDAHITTHASDWLWAVFAIMLISWLIILGWTYSTRKTRVFHYIPLIVLSVATVAYFAMASDLGWTLIRSEFDSHPTRQIWYVRYIQWFINAPLLLFAMLSFTHAATAQILTILFFSWFLVVNGLIGALVASSYKWAFFVFGLFGLFFIWIQLLGVIPWQSNIFRQGEHFKPGFFIGAAYISFMWMLYPICWGLSEGSNTISPTSEMVFYGILDILSGPVFLFGFIVYVMQFDEQQLGETAFGGTNRGEVVQQQKPPSGNAGGNAGAAGGDAAPAPTTGQPALQTA</sequence>
<evidence type="ECO:0000256" key="6">
    <source>
        <dbReference type="SAM" id="MobiDB-lite"/>
    </source>
</evidence>
<dbReference type="SMART" id="SM01021">
    <property type="entry name" value="Bac_rhodopsin"/>
    <property type="match status" value="1"/>
</dbReference>
<gene>
    <name evidence="8" type="ORF">L210DRAFT_3651626</name>
</gene>
<name>A0AAD4BI41_BOLED</name>
<dbReference type="Pfam" id="PF01036">
    <property type="entry name" value="Bac_rhodopsin"/>
    <property type="match status" value="1"/>
</dbReference>
<feature type="transmembrane region" description="Helical" evidence="7">
    <location>
        <begin position="59"/>
        <end position="78"/>
    </location>
</feature>
<feature type="transmembrane region" description="Helical" evidence="7">
    <location>
        <begin position="129"/>
        <end position="149"/>
    </location>
</feature>
<feature type="transmembrane region" description="Helical" evidence="7">
    <location>
        <begin position="98"/>
        <end position="117"/>
    </location>
</feature>
<comment type="similarity">
    <text evidence="2">Belongs to the archaeal/bacterial/fungal opsin family.</text>
</comment>
<feature type="compositionally biased region" description="Low complexity" evidence="6">
    <location>
        <begin position="289"/>
        <end position="305"/>
    </location>
</feature>
<proteinExistence type="inferred from homology"/>